<comment type="caution">
    <text evidence="1">The sequence shown here is derived from an EMBL/GenBank/DDBJ whole genome shotgun (WGS) entry which is preliminary data.</text>
</comment>
<accession>A0A3S0BZN3</accession>
<dbReference type="Proteomes" id="UP000267585">
    <property type="component" value="Unassembled WGS sequence"/>
</dbReference>
<gene>
    <name evidence="1" type="ORF">EHW67_01815</name>
</gene>
<dbReference type="AlphaFoldDB" id="A0A3S0BZN3"/>
<evidence type="ECO:0000313" key="2">
    <source>
        <dbReference type="Proteomes" id="UP000267585"/>
    </source>
</evidence>
<proteinExistence type="predicted"/>
<dbReference type="RefSeq" id="WP_126160633.1">
    <property type="nucleotide sequence ID" value="NZ_RQPJ01000001.1"/>
</dbReference>
<dbReference type="InterPro" id="IPR019861">
    <property type="entry name" value="PorP/SprF_Bacteroidetes"/>
</dbReference>
<reference evidence="1 2" key="1">
    <citation type="submission" date="2018-11" db="EMBL/GenBank/DDBJ databases">
        <title>Arenibacter aquaticus sp.nov., a marine bacterium isolated from surface seawater in the South China Sea.</title>
        <authorList>
            <person name="Guo J."/>
            <person name="Sun J."/>
        </authorList>
    </citation>
    <scope>NUCLEOTIDE SEQUENCE [LARGE SCALE GENOMIC DNA]</scope>
    <source>
        <strain evidence="1 2">GUO666</strain>
    </source>
</reference>
<keyword evidence="2" id="KW-1185">Reference proteome</keyword>
<organism evidence="1 2">
    <name type="scientific">Arenibacter aquaticus</name>
    <dbReference type="NCBI Taxonomy" id="2489054"/>
    <lineage>
        <taxon>Bacteria</taxon>
        <taxon>Pseudomonadati</taxon>
        <taxon>Bacteroidota</taxon>
        <taxon>Flavobacteriia</taxon>
        <taxon>Flavobacteriales</taxon>
        <taxon>Flavobacteriaceae</taxon>
        <taxon>Arenibacter</taxon>
    </lineage>
</organism>
<dbReference type="EMBL" id="RQPJ01000001">
    <property type="protein sequence ID" value="RTE55330.1"/>
    <property type="molecule type" value="Genomic_DNA"/>
</dbReference>
<sequence>MQNIKNIVTIALFLIFGVLSAQQEGLLTNYRYHMNAYNPAFVSLGEETAITSSFRQQWTGVEEAPRTMVVSFGTRLGKKTGLGVSVMNDKTFIESQTFIGIDYSYKLQLSEKSELYLGLKAGGNTYSVNTAGLETYNIQSDPSISSISDFNPNIGAGILFKREALFLSLAMPRMLSTDRAENSNGTATATVAKPHLYATVGYDLPLGNNGNLMLKPSAMMRQVSGAPLSVDFNTMLSFNNDFELGASYRTDSAFAGLVNLSIHKRLTLGFAYEVSTRNELASAKNTNELFLRFVF</sequence>
<dbReference type="NCBIfam" id="TIGR03519">
    <property type="entry name" value="T9SS_PorP_fam"/>
    <property type="match status" value="1"/>
</dbReference>
<dbReference type="Pfam" id="PF11751">
    <property type="entry name" value="PorP_SprF"/>
    <property type="match status" value="1"/>
</dbReference>
<protein>
    <submittedName>
        <fullName evidence="1">Type IX secretion system membrane protein PorP/SprF</fullName>
    </submittedName>
</protein>
<name>A0A3S0BZN3_9FLAO</name>
<dbReference type="OrthoDB" id="1114455at2"/>
<evidence type="ECO:0000313" key="1">
    <source>
        <dbReference type="EMBL" id="RTE55330.1"/>
    </source>
</evidence>